<gene>
    <name evidence="2" type="ORF">ACFSNB_08800</name>
</gene>
<dbReference type="RefSeq" id="WP_377315802.1">
    <property type="nucleotide sequence ID" value="NZ_JBHUIY010000014.1"/>
</dbReference>
<sequence length="71" mass="7520">MTRATLAPVSSPPARPWDPWRNGEPALADLMADPIIHLLMRRDGLTPASVWPLLAEAGAALGHAPCRLSAA</sequence>
<organism evidence="2 3">
    <name type="scientific">Phaeospirillum tilakii</name>
    <dbReference type="NCBI Taxonomy" id="741673"/>
    <lineage>
        <taxon>Bacteria</taxon>
        <taxon>Pseudomonadati</taxon>
        <taxon>Pseudomonadota</taxon>
        <taxon>Alphaproteobacteria</taxon>
        <taxon>Rhodospirillales</taxon>
        <taxon>Rhodospirillaceae</taxon>
        <taxon>Phaeospirillum</taxon>
    </lineage>
</organism>
<evidence type="ECO:0000256" key="1">
    <source>
        <dbReference type="SAM" id="MobiDB-lite"/>
    </source>
</evidence>
<proteinExistence type="predicted"/>
<dbReference type="EMBL" id="JBHUIY010000014">
    <property type="protein sequence ID" value="MFD2233903.1"/>
    <property type="molecule type" value="Genomic_DNA"/>
</dbReference>
<reference evidence="3" key="1">
    <citation type="journal article" date="2019" name="Int. J. Syst. Evol. Microbiol.">
        <title>The Global Catalogue of Microorganisms (GCM) 10K type strain sequencing project: providing services to taxonomists for standard genome sequencing and annotation.</title>
        <authorList>
            <consortium name="The Broad Institute Genomics Platform"/>
            <consortium name="The Broad Institute Genome Sequencing Center for Infectious Disease"/>
            <person name="Wu L."/>
            <person name="Ma J."/>
        </authorList>
    </citation>
    <scope>NUCLEOTIDE SEQUENCE [LARGE SCALE GENOMIC DNA]</scope>
    <source>
        <strain evidence="3">KCTC 15012</strain>
    </source>
</reference>
<dbReference type="Proteomes" id="UP001597296">
    <property type="component" value="Unassembled WGS sequence"/>
</dbReference>
<evidence type="ECO:0000313" key="3">
    <source>
        <dbReference type="Proteomes" id="UP001597296"/>
    </source>
</evidence>
<protein>
    <submittedName>
        <fullName evidence="2">Uncharacterized protein</fullName>
    </submittedName>
</protein>
<accession>A0ABW5CCW8</accession>
<keyword evidence="3" id="KW-1185">Reference proteome</keyword>
<name>A0ABW5CCW8_9PROT</name>
<feature type="region of interest" description="Disordered" evidence="1">
    <location>
        <begin position="1"/>
        <end position="20"/>
    </location>
</feature>
<comment type="caution">
    <text evidence="2">The sequence shown here is derived from an EMBL/GenBank/DDBJ whole genome shotgun (WGS) entry which is preliminary data.</text>
</comment>
<evidence type="ECO:0000313" key="2">
    <source>
        <dbReference type="EMBL" id="MFD2233903.1"/>
    </source>
</evidence>